<dbReference type="Gene3D" id="2.170.120.20">
    <property type="entry name" value="Ribosomal protein L25, beta domain"/>
    <property type="match status" value="1"/>
</dbReference>
<reference evidence="9 10" key="1">
    <citation type="submission" date="2018-05" db="EMBL/GenBank/DDBJ databases">
        <title>Paenibacillus flagellatus sp. nov., isolated from selenium mineral soil.</title>
        <authorList>
            <person name="Dai X."/>
        </authorList>
    </citation>
    <scope>NUCLEOTIDE SEQUENCE [LARGE SCALE GENOMIC DNA]</scope>
    <source>
        <strain evidence="9 10">DXL2</strain>
    </source>
</reference>
<dbReference type="HAMAP" id="MF_01334">
    <property type="entry name" value="Ribosomal_bL25_CTC"/>
    <property type="match status" value="1"/>
</dbReference>
<keyword evidence="1 5" id="KW-0699">rRNA-binding</keyword>
<feature type="domain" description="Large ribosomal subunit protein bL25 L25" evidence="7">
    <location>
        <begin position="5"/>
        <end position="92"/>
    </location>
</feature>
<proteinExistence type="inferred from homology"/>
<dbReference type="SUPFAM" id="SSF50715">
    <property type="entry name" value="Ribosomal protein L25-like"/>
    <property type="match status" value="1"/>
</dbReference>
<evidence type="ECO:0000256" key="3">
    <source>
        <dbReference type="ARBA" id="ARBA00022980"/>
    </source>
</evidence>
<feature type="region of interest" description="Disordered" evidence="6">
    <location>
        <begin position="187"/>
        <end position="215"/>
    </location>
</feature>
<keyword evidence="2 5" id="KW-0694">RNA-binding</keyword>
<dbReference type="InterPro" id="IPR029751">
    <property type="entry name" value="Ribosomal_L25_dom"/>
</dbReference>
<evidence type="ECO:0000256" key="5">
    <source>
        <dbReference type="HAMAP-Rule" id="MF_01334"/>
    </source>
</evidence>
<dbReference type="GO" id="GO:0003735">
    <property type="term" value="F:structural constituent of ribosome"/>
    <property type="evidence" value="ECO:0007669"/>
    <property type="project" value="InterPro"/>
</dbReference>
<gene>
    <name evidence="5" type="primary">rplY</name>
    <name evidence="5" type="synonym">ctc</name>
    <name evidence="9" type="ORF">DLM86_30255</name>
</gene>
<dbReference type="InterPro" id="IPR011035">
    <property type="entry name" value="Ribosomal_bL25/Gln-tRNA_synth"/>
</dbReference>
<comment type="function">
    <text evidence="5">This is one of the proteins that binds to the 5S RNA in the ribosome where it forms part of the central protuberance.</text>
</comment>
<dbReference type="PANTHER" id="PTHR33284">
    <property type="entry name" value="RIBOSOMAL PROTEIN L25/GLN-TRNA SYNTHETASE, ANTI-CODON-BINDING DOMAIN-CONTAINING PROTEIN"/>
    <property type="match status" value="1"/>
</dbReference>
<accession>A0A2V5JUP1</accession>
<organism evidence="9 10">
    <name type="scientific">Paenibacillus flagellatus</name>
    <dbReference type="NCBI Taxonomy" id="2211139"/>
    <lineage>
        <taxon>Bacteria</taxon>
        <taxon>Bacillati</taxon>
        <taxon>Bacillota</taxon>
        <taxon>Bacilli</taxon>
        <taxon>Bacillales</taxon>
        <taxon>Paenibacillaceae</taxon>
        <taxon>Paenibacillus</taxon>
    </lineage>
</organism>
<dbReference type="Pfam" id="PF14693">
    <property type="entry name" value="Ribosomal_TL5_C"/>
    <property type="match status" value="1"/>
</dbReference>
<dbReference type="GO" id="GO:0022625">
    <property type="term" value="C:cytosolic large ribosomal subunit"/>
    <property type="evidence" value="ECO:0007669"/>
    <property type="project" value="TreeGrafter"/>
</dbReference>
<evidence type="ECO:0000256" key="2">
    <source>
        <dbReference type="ARBA" id="ARBA00022884"/>
    </source>
</evidence>
<evidence type="ECO:0000313" key="9">
    <source>
        <dbReference type="EMBL" id="PYI50218.1"/>
    </source>
</evidence>
<feature type="compositionally biased region" description="Acidic residues" evidence="6">
    <location>
        <begin position="188"/>
        <end position="197"/>
    </location>
</feature>
<keyword evidence="10" id="KW-1185">Reference proteome</keyword>
<dbReference type="InterPro" id="IPR020056">
    <property type="entry name" value="Rbsml_bL25/Gln-tRNA_synth_N"/>
</dbReference>
<dbReference type="Gene3D" id="2.40.240.10">
    <property type="entry name" value="Ribosomal Protein L25, Chain P"/>
    <property type="match status" value="1"/>
</dbReference>
<comment type="caution">
    <text evidence="9">The sequence shown here is derived from an EMBL/GenBank/DDBJ whole genome shotgun (WGS) entry which is preliminary data.</text>
</comment>
<dbReference type="PANTHER" id="PTHR33284:SF1">
    <property type="entry name" value="RIBOSOMAL PROTEIN L25_GLN-TRNA SYNTHETASE, ANTI-CODON-BINDING DOMAIN-CONTAINING PROTEIN"/>
    <property type="match status" value="1"/>
</dbReference>
<dbReference type="AlphaFoldDB" id="A0A2V5JUP1"/>
<evidence type="ECO:0000259" key="8">
    <source>
        <dbReference type="Pfam" id="PF14693"/>
    </source>
</evidence>
<comment type="subunit">
    <text evidence="5">Part of the 50S ribosomal subunit; part of the 5S rRNA/L5/L18/L25 subcomplex. Contacts the 5S rRNA. Binds to the 5S rRNA independently of L5 and L18.</text>
</comment>
<evidence type="ECO:0000256" key="6">
    <source>
        <dbReference type="SAM" id="MobiDB-lite"/>
    </source>
</evidence>
<keyword evidence="4 5" id="KW-0687">Ribonucleoprotein</keyword>
<evidence type="ECO:0000256" key="1">
    <source>
        <dbReference type="ARBA" id="ARBA00022730"/>
    </source>
</evidence>
<dbReference type="Proteomes" id="UP000247476">
    <property type="component" value="Unassembled WGS sequence"/>
</dbReference>
<evidence type="ECO:0000256" key="4">
    <source>
        <dbReference type="ARBA" id="ARBA00023274"/>
    </source>
</evidence>
<feature type="domain" description="Large ribosomal subunit protein bL25 beta" evidence="8">
    <location>
        <begin position="101"/>
        <end position="182"/>
    </location>
</feature>
<dbReference type="EMBL" id="QJVJ01000021">
    <property type="protein sequence ID" value="PYI50218.1"/>
    <property type="molecule type" value="Genomic_DNA"/>
</dbReference>
<keyword evidence="3 5" id="KW-0689">Ribosomal protein</keyword>
<dbReference type="InterPro" id="IPR020930">
    <property type="entry name" value="Ribosomal_uL5_bac-type"/>
</dbReference>
<dbReference type="NCBIfam" id="TIGR00731">
    <property type="entry name" value="bL25_bact_ctc"/>
    <property type="match status" value="1"/>
</dbReference>
<dbReference type="GO" id="GO:0008097">
    <property type="term" value="F:5S rRNA binding"/>
    <property type="evidence" value="ECO:0007669"/>
    <property type="project" value="InterPro"/>
</dbReference>
<dbReference type="RefSeq" id="WP_110843788.1">
    <property type="nucleotide sequence ID" value="NZ_QJVJ01000021.1"/>
</dbReference>
<sequence length="215" mass="23496">MDTLLKAEIRSDRVTKSDLKQMRDHGKVPAVVYGKKVPSTPIVIDEKQLAAVLRRNPHSIIEMDIPEVGKHPVMISGMQRDSIQRHLLHIDFHQINMDEPVRTTVALEFTGESPAQKEGGVLTAVLHEVEVRCLPNHLPTAIAVDISGLQLGESFLAKDLRLPPEIELKTDENAVLATILVPQKASEEAEAMAEEANADNAGKAVEPAAETADQS</sequence>
<dbReference type="CDD" id="cd00495">
    <property type="entry name" value="Ribosomal_L25_TL5_CTC"/>
    <property type="match status" value="1"/>
</dbReference>
<evidence type="ECO:0000313" key="10">
    <source>
        <dbReference type="Proteomes" id="UP000247476"/>
    </source>
</evidence>
<comment type="similarity">
    <text evidence="5">Belongs to the bacterial ribosomal protein bL25 family. CTC subfamily.</text>
</comment>
<dbReference type="InterPro" id="IPR001021">
    <property type="entry name" value="Ribosomal_bL25_long"/>
</dbReference>
<evidence type="ECO:0000259" key="7">
    <source>
        <dbReference type="Pfam" id="PF01386"/>
    </source>
</evidence>
<dbReference type="InterPro" id="IPR020057">
    <property type="entry name" value="Ribosomal_bL25_b-dom"/>
</dbReference>
<dbReference type="InterPro" id="IPR037121">
    <property type="entry name" value="Ribosomal_bL25_C"/>
</dbReference>
<protein>
    <recommendedName>
        <fullName evidence="5">Large ribosomal subunit protein bL25</fullName>
    </recommendedName>
    <alternativeName>
        <fullName evidence="5">General stress protein CTC</fullName>
    </alternativeName>
</protein>
<name>A0A2V5JUP1_9BACL</name>
<dbReference type="GO" id="GO:0006412">
    <property type="term" value="P:translation"/>
    <property type="evidence" value="ECO:0007669"/>
    <property type="project" value="UniProtKB-UniRule"/>
</dbReference>
<dbReference type="Pfam" id="PF01386">
    <property type="entry name" value="Ribosomal_L25p"/>
    <property type="match status" value="1"/>
</dbReference>
<dbReference type="OrthoDB" id="9790002at2"/>